<feature type="transmembrane region" description="Helical" evidence="1">
    <location>
        <begin position="15"/>
        <end position="33"/>
    </location>
</feature>
<keyword evidence="1" id="KW-0472">Membrane</keyword>
<feature type="transmembrane region" description="Helical" evidence="1">
    <location>
        <begin position="39"/>
        <end position="61"/>
    </location>
</feature>
<evidence type="ECO:0000313" key="2">
    <source>
        <dbReference type="EMBL" id="KRM90718.1"/>
    </source>
</evidence>
<evidence type="ECO:0000256" key="1">
    <source>
        <dbReference type="SAM" id="Phobius"/>
    </source>
</evidence>
<comment type="caution">
    <text evidence="2">The sequence shown here is derived from an EMBL/GenBank/DDBJ whole genome shotgun (WGS) entry which is preliminary data.</text>
</comment>
<proteinExistence type="predicted"/>
<gene>
    <name evidence="2" type="ORF">FC80_GL000709</name>
</gene>
<keyword evidence="1" id="KW-0812">Transmembrane</keyword>
<feature type="transmembrane region" description="Helical" evidence="1">
    <location>
        <begin position="73"/>
        <end position="94"/>
    </location>
</feature>
<sequence>MKKMAPRNMRKKIKIYNLMVIPVVYCVLVTSLTQLELSIIPFLTFGLGLLGIMMTIVYAYVEGEIIYRVFFKVYFRFFSITVYGLFIPMFLLNIK</sequence>
<dbReference type="STRING" id="1423729.FC80_GL000709"/>
<keyword evidence="1" id="KW-1133">Transmembrane helix</keyword>
<protein>
    <submittedName>
        <fullName evidence="2">Uncharacterized protein</fullName>
    </submittedName>
</protein>
<accession>A0A0R2CG49</accession>
<reference evidence="2 3" key="1">
    <citation type="journal article" date="2015" name="Genome Announc.">
        <title>Expanding the biotechnology potential of lactobacilli through comparative genomics of 213 strains and associated genera.</title>
        <authorList>
            <person name="Sun Z."/>
            <person name="Harris H.M."/>
            <person name="McCann A."/>
            <person name="Guo C."/>
            <person name="Argimon S."/>
            <person name="Zhang W."/>
            <person name="Yang X."/>
            <person name="Jeffery I.B."/>
            <person name="Cooney J.C."/>
            <person name="Kagawa T.F."/>
            <person name="Liu W."/>
            <person name="Song Y."/>
            <person name="Salvetti E."/>
            <person name="Wrobel A."/>
            <person name="Rasinkangas P."/>
            <person name="Parkhill J."/>
            <person name="Rea M.C."/>
            <person name="O'Sullivan O."/>
            <person name="Ritari J."/>
            <person name="Douillard F.P."/>
            <person name="Paul Ross R."/>
            <person name="Yang R."/>
            <person name="Briner A.E."/>
            <person name="Felis G.E."/>
            <person name="de Vos W.M."/>
            <person name="Barrangou R."/>
            <person name="Klaenhammer T.R."/>
            <person name="Caufield P.W."/>
            <person name="Cui Y."/>
            <person name="Zhang H."/>
            <person name="O'Toole P.W."/>
        </authorList>
    </citation>
    <scope>NUCLEOTIDE SEQUENCE [LARGE SCALE GENOMIC DNA]</scope>
    <source>
        <strain evidence="2 3">DSM 21116</strain>
    </source>
</reference>
<name>A0A0R2CG49_9LACO</name>
<dbReference type="PATRIC" id="fig|1423729.3.peg.717"/>
<evidence type="ECO:0000313" key="3">
    <source>
        <dbReference type="Proteomes" id="UP000051131"/>
    </source>
</evidence>
<dbReference type="AlphaFoldDB" id="A0A0R2CG49"/>
<dbReference type="Pfam" id="PF11877">
    <property type="entry name" value="DUF3397"/>
    <property type="match status" value="1"/>
</dbReference>
<dbReference type="InterPro" id="IPR024515">
    <property type="entry name" value="DUF3397"/>
</dbReference>
<keyword evidence="3" id="KW-1185">Reference proteome</keyword>
<organism evidence="2 3">
    <name type="scientific">Liquorilactobacillus cacaonum DSM 21116</name>
    <dbReference type="NCBI Taxonomy" id="1423729"/>
    <lineage>
        <taxon>Bacteria</taxon>
        <taxon>Bacillati</taxon>
        <taxon>Bacillota</taxon>
        <taxon>Bacilli</taxon>
        <taxon>Lactobacillales</taxon>
        <taxon>Lactobacillaceae</taxon>
        <taxon>Liquorilactobacillus</taxon>
    </lineage>
</organism>
<dbReference type="EMBL" id="AYZE01000014">
    <property type="protein sequence ID" value="KRM90718.1"/>
    <property type="molecule type" value="Genomic_DNA"/>
</dbReference>
<dbReference type="Proteomes" id="UP000051131">
    <property type="component" value="Unassembled WGS sequence"/>
</dbReference>